<gene>
    <name evidence="2" type="ORF">QJS10_CPB17g00757</name>
</gene>
<dbReference type="Gene3D" id="2.40.50.140">
    <property type="entry name" value="Nucleic acid-binding proteins"/>
    <property type="match status" value="1"/>
</dbReference>
<dbReference type="EMBL" id="JAUJYO010000017">
    <property type="protein sequence ID" value="KAK1293653.1"/>
    <property type="molecule type" value="Genomic_DNA"/>
</dbReference>
<evidence type="ECO:0000313" key="3">
    <source>
        <dbReference type="Proteomes" id="UP001180020"/>
    </source>
</evidence>
<evidence type="ECO:0000259" key="1">
    <source>
        <dbReference type="Pfam" id="PF04057"/>
    </source>
</evidence>
<evidence type="ECO:0000313" key="2">
    <source>
        <dbReference type="EMBL" id="KAK1293653.1"/>
    </source>
</evidence>
<protein>
    <recommendedName>
        <fullName evidence="1">Replication factor-A protein 1 N-terminal domain-containing protein</fullName>
    </recommendedName>
</protein>
<dbReference type="InterPro" id="IPR012340">
    <property type="entry name" value="NA-bd_OB-fold"/>
</dbReference>
<dbReference type="SUPFAM" id="SSF50249">
    <property type="entry name" value="Nucleic acid-binding proteins"/>
    <property type="match status" value="1"/>
</dbReference>
<dbReference type="Proteomes" id="UP001180020">
    <property type="component" value="Unassembled WGS sequence"/>
</dbReference>
<dbReference type="GO" id="GO:0005634">
    <property type="term" value="C:nucleus"/>
    <property type="evidence" value="ECO:0007669"/>
    <property type="project" value="InterPro"/>
</dbReference>
<dbReference type="InterPro" id="IPR007199">
    <property type="entry name" value="Rep_factor-A_N"/>
</dbReference>
<reference evidence="2" key="1">
    <citation type="journal article" date="2023" name="Nat. Commun.">
        <title>Diploid and tetraploid genomes of Acorus and the evolution of monocots.</title>
        <authorList>
            <person name="Ma L."/>
            <person name="Liu K.W."/>
            <person name="Li Z."/>
            <person name="Hsiao Y.Y."/>
            <person name="Qi Y."/>
            <person name="Fu T."/>
            <person name="Tang G.D."/>
            <person name="Zhang D."/>
            <person name="Sun W.H."/>
            <person name="Liu D.K."/>
            <person name="Li Y."/>
            <person name="Chen G.Z."/>
            <person name="Liu X.D."/>
            <person name="Liao X.Y."/>
            <person name="Jiang Y.T."/>
            <person name="Yu X."/>
            <person name="Hao Y."/>
            <person name="Huang J."/>
            <person name="Zhao X.W."/>
            <person name="Ke S."/>
            <person name="Chen Y.Y."/>
            <person name="Wu W.L."/>
            <person name="Hsu J.L."/>
            <person name="Lin Y.F."/>
            <person name="Huang M.D."/>
            <person name="Li C.Y."/>
            <person name="Huang L."/>
            <person name="Wang Z.W."/>
            <person name="Zhao X."/>
            <person name="Zhong W.Y."/>
            <person name="Peng D.H."/>
            <person name="Ahmad S."/>
            <person name="Lan S."/>
            <person name="Zhang J.S."/>
            <person name="Tsai W.C."/>
            <person name="Van de Peer Y."/>
            <person name="Liu Z.J."/>
        </authorList>
    </citation>
    <scope>NUCLEOTIDE SEQUENCE</scope>
    <source>
        <strain evidence="2">CP</strain>
    </source>
</reference>
<reference evidence="2" key="2">
    <citation type="submission" date="2023-06" db="EMBL/GenBank/DDBJ databases">
        <authorList>
            <person name="Ma L."/>
            <person name="Liu K.-W."/>
            <person name="Li Z."/>
            <person name="Hsiao Y.-Y."/>
            <person name="Qi Y."/>
            <person name="Fu T."/>
            <person name="Tang G."/>
            <person name="Zhang D."/>
            <person name="Sun W.-H."/>
            <person name="Liu D.-K."/>
            <person name="Li Y."/>
            <person name="Chen G.-Z."/>
            <person name="Liu X.-D."/>
            <person name="Liao X.-Y."/>
            <person name="Jiang Y.-T."/>
            <person name="Yu X."/>
            <person name="Hao Y."/>
            <person name="Huang J."/>
            <person name="Zhao X.-W."/>
            <person name="Ke S."/>
            <person name="Chen Y.-Y."/>
            <person name="Wu W.-L."/>
            <person name="Hsu J.-L."/>
            <person name="Lin Y.-F."/>
            <person name="Huang M.-D."/>
            <person name="Li C.-Y."/>
            <person name="Huang L."/>
            <person name="Wang Z.-W."/>
            <person name="Zhao X."/>
            <person name="Zhong W.-Y."/>
            <person name="Peng D.-H."/>
            <person name="Ahmad S."/>
            <person name="Lan S."/>
            <person name="Zhang J.-S."/>
            <person name="Tsai W.-C."/>
            <person name="Van De Peer Y."/>
            <person name="Liu Z.-J."/>
        </authorList>
    </citation>
    <scope>NUCLEOTIDE SEQUENCE</scope>
    <source>
        <strain evidence="2">CP</strain>
        <tissue evidence="2">Leaves</tissue>
    </source>
</reference>
<proteinExistence type="predicted"/>
<name>A0AAV9CWQ0_ACOCL</name>
<dbReference type="Pfam" id="PF04057">
    <property type="entry name" value="Rep-A_N"/>
    <property type="match status" value="1"/>
</dbReference>
<dbReference type="GO" id="GO:0006260">
    <property type="term" value="P:DNA replication"/>
    <property type="evidence" value="ECO:0007669"/>
    <property type="project" value="InterPro"/>
</dbReference>
<keyword evidence="3" id="KW-1185">Reference proteome</keyword>
<accession>A0AAV9CWQ0</accession>
<comment type="caution">
    <text evidence="2">The sequence shown here is derived from an EMBL/GenBank/DDBJ whole genome shotgun (WGS) entry which is preliminary data.</text>
</comment>
<organism evidence="2 3">
    <name type="scientific">Acorus calamus</name>
    <name type="common">Sweet flag</name>
    <dbReference type="NCBI Taxonomy" id="4465"/>
    <lineage>
        <taxon>Eukaryota</taxon>
        <taxon>Viridiplantae</taxon>
        <taxon>Streptophyta</taxon>
        <taxon>Embryophyta</taxon>
        <taxon>Tracheophyta</taxon>
        <taxon>Spermatophyta</taxon>
        <taxon>Magnoliopsida</taxon>
        <taxon>Liliopsida</taxon>
        <taxon>Acoraceae</taxon>
        <taxon>Acorus</taxon>
    </lineage>
</organism>
<sequence length="109" mass="12097">MARLITPGAISTLLSNPSLYSSSNDPEIVVQVVDLKPIGNSNTRFTFMASDGKMKLKAMLPTYSPSEVHSGKLQNLGLIHILDYTCNSILNQPEKYRKTMLLEMFGIYS</sequence>
<dbReference type="FunFam" id="2.40.50.140:FF:000257">
    <property type="entry name" value="Replication protein A subunit"/>
    <property type="match status" value="1"/>
</dbReference>
<feature type="domain" description="Replication factor-A protein 1 N-terminal" evidence="1">
    <location>
        <begin position="5"/>
        <end position="95"/>
    </location>
</feature>
<dbReference type="GO" id="GO:0003677">
    <property type="term" value="F:DNA binding"/>
    <property type="evidence" value="ECO:0007669"/>
    <property type="project" value="InterPro"/>
</dbReference>
<dbReference type="AlphaFoldDB" id="A0AAV9CWQ0"/>